<dbReference type="InterPro" id="IPR051920">
    <property type="entry name" value="MPT_Adenylyltrnsfr/MoaC-Rel"/>
</dbReference>
<dbReference type="EC" id="2.7.7.75" evidence="2"/>
<dbReference type="GO" id="GO:0061598">
    <property type="term" value="F:molybdopterin adenylyltransferase activity"/>
    <property type="evidence" value="ECO:0007669"/>
    <property type="project" value="UniProtKB-EC"/>
</dbReference>
<dbReference type="UniPathway" id="UPA00344"/>
<evidence type="ECO:0000256" key="2">
    <source>
        <dbReference type="ARBA" id="ARBA00012509"/>
    </source>
</evidence>
<dbReference type="EMBL" id="DRUY01000026">
    <property type="protein sequence ID" value="HHI65034.1"/>
    <property type="molecule type" value="Genomic_DNA"/>
</dbReference>
<comment type="catalytic activity">
    <reaction evidence="5">
        <text>molybdopterin + ATP + H(+) = adenylyl-molybdopterin + diphosphate</text>
        <dbReference type="Rhea" id="RHEA:31331"/>
        <dbReference type="ChEBI" id="CHEBI:15378"/>
        <dbReference type="ChEBI" id="CHEBI:30616"/>
        <dbReference type="ChEBI" id="CHEBI:33019"/>
        <dbReference type="ChEBI" id="CHEBI:58698"/>
        <dbReference type="ChEBI" id="CHEBI:62727"/>
        <dbReference type="EC" id="2.7.7.75"/>
    </reaction>
</comment>
<dbReference type="InterPro" id="IPR001453">
    <property type="entry name" value="MoaB/Mog_dom"/>
</dbReference>
<evidence type="ECO:0000313" key="8">
    <source>
        <dbReference type="EMBL" id="HHI65034.1"/>
    </source>
</evidence>
<dbReference type="CDD" id="cd00886">
    <property type="entry name" value="MogA_MoaB"/>
    <property type="match status" value="1"/>
</dbReference>
<comment type="function">
    <text evidence="6">Catalyzes the adenylation of molybdopterin as part of the biosynthesis of the molybdenum-cofactor.</text>
</comment>
<dbReference type="NCBIfam" id="TIGR00177">
    <property type="entry name" value="molyb_syn"/>
    <property type="match status" value="1"/>
</dbReference>
<evidence type="ECO:0000256" key="4">
    <source>
        <dbReference type="ARBA" id="ARBA00023150"/>
    </source>
</evidence>
<dbReference type="PROSITE" id="PS01078">
    <property type="entry name" value="MOCF_BIOSYNTHESIS_1"/>
    <property type="match status" value="1"/>
</dbReference>
<evidence type="ECO:0000256" key="1">
    <source>
        <dbReference type="ARBA" id="ARBA00005046"/>
    </source>
</evidence>
<dbReference type="AlphaFoldDB" id="A0A7C5PPH4"/>
<protein>
    <recommendedName>
        <fullName evidence="3">Molybdopterin adenylyltransferase</fullName>
        <ecNumber evidence="2">2.7.7.75</ecNumber>
    </recommendedName>
</protein>
<dbReference type="PANTHER" id="PTHR43764">
    <property type="entry name" value="MOLYBDENUM COFACTOR BIOSYNTHESIS"/>
    <property type="match status" value="1"/>
</dbReference>
<dbReference type="Gene3D" id="3.40.980.10">
    <property type="entry name" value="MoaB/Mog-like domain"/>
    <property type="match status" value="1"/>
</dbReference>
<comment type="pathway">
    <text evidence="1">Cofactor biosynthesis; molybdopterin biosynthesis.</text>
</comment>
<dbReference type="SUPFAM" id="SSF53218">
    <property type="entry name" value="Molybdenum cofactor biosynthesis proteins"/>
    <property type="match status" value="1"/>
</dbReference>
<dbReference type="PANTHER" id="PTHR43764:SF1">
    <property type="entry name" value="MOLYBDOPTERIN MOLYBDOTRANSFERASE"/>
    <property type="match status" value="1"/>
</dbReference>
<proteinExistence type="predicted"/>
<keyword evidence="4" id="KW-0501">Molybdenum cofactor biosynthesis</keyword>
<dbReference type="InterPro" id="IPR008284">
    <property type="entry name" value="MoCF_biosynth_CS"/>
</dbReference>
<accession>A0A7C5PPH4</accession>
<evidence type="ECO:0000256" key="6">
    <source>
        <dbReference type="ARBA" id="ARBA00058212"/>
    </source>
</evidence>
<reference evidence="8" key="1">
    <citation type="journal article" date="2020" name="mSystems">
        <title>Genome- and Community-Level Interaction Insights into Carbon Utilization and Element Cycling Functions of Hydrothermarchaeota in Hydrothermal Sediment.</title>
        <authorList>
            <person name="Zhou Z."/>
            <person name="Liu Y."/>
            <person name="Xu W."/>
            <person name="Pan J."/>
            <person name="Luo Z.H."/>
            <person name="Li M."/>
        </authorList>
    </citation>
    <scope>NUCLEOTIDE SEQUENCE [LARGE SCALE GENOMIC DNA]</scope>
    <source>
        <strain evidence="8">SpSt-1019</strain>
    </source>
</reference>
<dbReference type="GO" id="GO:0006777">
    <property type="term" value="P:Mo-molybdopterin cofactor biosynthetic process"/>
    <property type="evidence" value="ECO:0007669"/>
    <property type="project" value="UniProtKB-KW"/>
</dbReference>
<comment type="caution">
    <text evidence="8">The sequence shown here is derived from an EMBL/GenBank/DDBJ whole genome shotgun (WGS) entry which is preliminary data.</text>
</comment>
<evidence type="ECO:0000256" key="3">
    <source>
        <dbReference type="ARBA" id="ARBA00013491"/>
    </source>
</evidence>
<name>A0A7C5PPH4_9BACT</name>
<gene>
    <name evidence="8" type="ORF">ENL70_00615</name>
</gene>
<dbReference type="SMART" id="SM00852">
    <property type="entry name" value="MoCF_biosynth"/>
    <property type="match status" value="1"/>
</dbReference>
<evidence type="ECO:0000259" key="7">
    <source>
        <dbReference type="SMART" id="SM00852"/>
    </source>
</evidence>
<dbReference type="InterPro" id="IPR036425">
    <property type="entry name" value="MoaB/Mog-like_dom_sf"/>
</dbReference>
<evidence type="ECO:0000256" key="5">
    <source>
        <dbReference type="ARBA" id="ARBA00051131"/>
    </source>
</evidence>
<dbReference type="Pfam" id="PF00994">
    <property type="entry name" value="MoCF_biosynth"/>
    <property type="match status" value="1"/>
</dbReference>
<organism evidence="8">
    <name type="scientific">Thermodesulfobium narugense</name>
    <dbReference type="NCBI Taxonomy" id="184064"/>
    <lineage>
        <taxon>Bacteria</taxon>
        <taxon>Pseudomonadati</taxon>
        <taxon>Thermodesulfobiota</taxon>
        <taxon>Thermodesulfobiia</taxon>
        <taxon>Thermodesulfobiales</taxon>
        <taxon>Thermodesulfobiaceae</taxon>
        <taxon>Thermodesulfobium</taxon>
    </lineage>
</organism>
<feature type="domain" description="MoaB/Mog" evidence="7">
    <location>
        <begin position="8"/>
        <end position="151"/>
    </location>
</feature>
<sequence>MDKRVTFAVVTLSDTGYKKEREDLSGRKIIEICEKRGFLLSCYEILPDDRDLLVQKLIELSNQKINLILTTGGTGFSERDNTPEATKEVIEREIPGIPEAMRSFSLQKTNRAMLTRGVCGIRKKSIILNLPGSVKAVEECLNFIIEPLEHGIDILMGWDKNCGRT</sequence>